<name>A0A0F9PVH6_9ZZZZ</name>
<protein>
    <submittedName>
        <fullName evidence="2">Uncharacterized protein</fullName>
    </submittedName>
</protein>
<gene>
    <name evidence="2" type="ORF">LCGC14_0781820</name>
</gene>
<evidence type="ECO:0000256" key="1">
    <source>
        <dbReference type="SAM" id="MobiDB-lite"/>
    </source>
</evidence>
<dbReference type="EMBL" id="LAZR01002025">
    <property type="protein sequence ID" value="KKN35625.1"/>
    <property type="molecule type" value="Genomic_DNA"/>
</dbReference>
<comment type="caution">
    <text evidence="2">The sequence shown here is derived from an EMBL/GenBank/DDBJ whole genome shotgun (WGS) entry which is preliminary data.</text>
</comment>
<feature type="region of interest" description="Disordered" evidence="1">
    <location>
        <begin position="1"/>
        <end position="30"/>
    </location>
</feature>
<reference evidence="2" key="1">
    <citation type="journal article" date="2015" name="Nature">
        <title>Complex archaea that bridge the gap between prokaryotes and eukaryotes.</title>
        <authorList>
            <person name="Spang A."/>
            <person name="Saw J.H."/>
            <person name="Jorgensen S.L."/>
            <person name="Zaremba-Niedzwiedzka K."/>
            <person name="Martijn J."/>
            <person name="Lind A.E."/>
            <person name="van Eijk R."/>
            <person name="Schleper C."/>
            <person name="Guy L."/>
            <person name="Ettema T.J."/>
        </authorList>
    </citation>
    <scope>NUCLEOTIDE SEQUENCE</scope>
</reference>
<feature type="compositionally biased region" description="Basic and acidic residues" evidence="1">
    <location>
        <begin position="19"/>
        <end position="30"/>
    </location>
</feature>
<dbReference type="AlphaFoldDB" id="A0A0F9PVH6"/>
<evidence type="ECO:0000313" key="2">
    <source>
        <dbReference type="EMBL" id="KKN35625.1"/>
    </source>
</evidence>
<proteinExistence type="predicted"/>
<sequence>MTNRQRQLRPPGSSPDIPKTADIEFIERHSTRKPGTKERVGFLRIEATDSSLVILPYRNWIPELGVEIECVLFPLQNAAIAVPVGGLDDSGKSVSEALDEIVACMNELYGRIEEFIGAEKSDA</sequence>
<accession>A0A0F9PVH6</accession>
<organism evidence="2">
    <name type="scientific">marine sediment metagenome</name>
    <dbReference type="NCBI Taxonomy" id="412755"/>
    <lineage>
        <taxon>unclassified sequences</taxon>
        <taxon>metagenomes</taxon>
        <taxon>ecological metagenomes</taxon>
    </lineage>
</organism>